<proteinExistence type="predicted"/>
<dbReference type="Proteomes" id="UP000886523">
    <property type="component" value="Unassembled WGS sequence"/>
</dbReference>
<protein>
    <recommendedName>
        <fullName evidence="4">Secreted protein</fullName>
    </recommendedName>
</protein>
<organism evidence="2 3">
    <name type="scientific">Hydnum rufescens UP504</name>
    <dbReference type="NCBI Taxonomy" id="1448309"/>
    <lineage>
        <taxon>Eukaryota</taxon>
        <taxon>Fungi</taxon>
        <taxon>Dikarya</taxon>
        <taxon>Basidiomycota</taxon>
        <taxon>Agaricomycotina</taxon>
        <taxon>Agaricomycetes</taxon>
        <taxon>Cantharellales</taxon>
        <taxon>Hydnaceae</taxon>
        <taxon>Hydnum</taxon>
    </lineage>
</organism>
<keyword evidence="3" id="KW-1185">Reference proteome</keyword>
<name>A0A9P6DLU4_9AGAM</name>
<accession>A0A9P6DLU4</accession>
<sequence length="100" mass="10791">MRAGSPAFVMLWVACLSAIQRSRSALIGPPLVCLLDPASLSVFVHELLGFPNCAGSNGLVKAEGGFQLTLRKFYENEQHAPAILAVDSRLMTEANDPRVH</sequence>
<dbReference type="AlphaFoldDB" id="A0A9P6DLU4"/>
<reference evidence="2" key="1">
    <citation type="journal article" date="2020" name="Nat. Commun.">
        <title>Large-scale genome sequencing of mycorrhizal fungi provides insights into the early evolution of symbiotic traits.</title>
        <authorList>
            <person name="Miyauchi S."/>
            <person name="Kiss E."/>
            <person name="Kuo A."/>
            <person name="Drula E."/>
            <person name="Kohler A."/>
            <person name="Sanchez-Garcia M."/>
            <person name="Morin E."/>
            <person name="Andreopoulos B."/>
            <person name="Barry K.W."/>
            <person name="Bonito G."/>
            <person name="Buee M."/>
            <person name="Carver A."/>
            <person name="Chen C."/>
            <person name="Cichocki N."/>
            <person name="Clum A."/>
            <person name="Culley D."/>
            <person name="Crous P.W."/>
            <person name="Fauchery L."/>
            <person name="Girlanda M."/>
            <person name="Hayes R.D."/>
            <person name="Keri Z."/>
            <person name="LaButti K."/>
            <person name="Lipzen A."/>
            <person name="Lombard V."/>
            <person name="Magnuson J."/>
            <person name="Maillard F."/>
            <person name="Murat C."/>
            <person name="Nolan M."/>
            <person name="Ohm R.A."/>
            <person name="Pangilinan J."/>
            <person name="Pereira M.F."/>
            <person name="Perotto S."/>
            <person name="Peter M."/>
            <person name="Pfister S."/>
            <person name="Riley R."/>
            <person name="Sitrit Y."/>
            <person name="Stielow J.B."/>
            <person name="Szollosi G."/>
            <person name="Zifcakova L."/>
            <person name="Stursova M."/>
            <person name="Spatafora J.W."/>
            <person name="Tedersoo L."/>
            <person name="Vaario L.M."/>
            <person name="Yamada A."/>
            <person name="Yan M."/>
            <person name="Wang P."/>
            <person name="Xu J."/>
            <person name="Bruns T."/>
            <person name="Baldrian P."/>
            <person name="Vilgalys R."/>
            <person name="Dunand C."/>
            <person name="Henrissat B."/>
            <person name="Grigoriev I.V."/>
            <person name="Hibbett D."/>
            <person name="Nagy L.G."/>
            <person name="Martin F.M."/>
        </authorList>
    </citation>
    <scope>NUCLEOTIDE SEQUENCE</scope>
    <source>
        <strain evidence="2">UP504</strain>
    </source>
</reference>
<keyword evidence="1" id="KW-0732">Signal</keyword>
<feature type="chain" id="PRO_5040500194" description="Secreted protein" evidence="1">
    <location>
        <begin position="25"/>
        <end position="100"/>
    </location>
</feature>
<evidence type="ECO:0000313" key="2">
    <source>
        <dbReference type="EMBL" id="KAF9502870.1"/>
    </source>
</evidence>
<dbReference type="PROSITE" id="PS51257">
    <property type="entry name" value="PROKAR_LIPOPROTEIN"/>
    <property type="match status" value="1"/>
</dbReference>
<evidence type="ECO:0008006" key="4">
    <source>
        <dbReference type="Google" id="ProtNLM"/>
    </source>
</evidence>
<gene>
    <name evidence="2" type="ORF">BS47DRAFT_1403001</name>
</gene>
<evidence type="ECO:0000256" key="1">
    <source>
        <dbReference type="SAM" id="SignalP"/>
    </source>
</evidence>
<comment type="caution">
    <text evidence="2">The sequence shown here is derived from an EMBL/GenBank/DDBJ whole genome shotgun (WGS) entry which is preliminary data.</text>
</comment>
<dbReference type="EMBL" id="MU129549">
    <property type="protein sequence ID" value="KAF9502870.1"/>
    <property type="molecule type" value="Genomic_DNA"/>
</dbReference>
<evidence type="ECO:0000313" key="3">
    <source>
        <dbReference type="Proteomes" id="UP000886523"/>
    </source>
</evidence>
<feature type="signal peptide" evidence="1">
    <location>
        <begin position="1"/>
        <end position="24"/>
    </location>
</feature>